<gene>
    <name evidence="2" type="ORF">GQ671_04745</name>
</gene>
<dbReference type="OrthoDB" id="2164897at2"/>
<dbReference type="RefSeq" id="WP_160653404.1">
    <property type="nucleotide sequence ID" value="NZ_JBHRWU010000001.1"/>
</dbReference>
<dbReference type="Pfam" id="PF19845">
    <property type="entry name" value="DUF6320"/>
    <property type="match status" value="1"/>
</dbReference>
<evidence type="ECO:0000256" key="1">
    <source>
        <dbReference type="SAM" id="Phobius"/>
    </source>
</evidence>
<comment type="caution">
    <text evidence="2">The sequence shown here is derived from an EMBL/GenBank/DDBJ whole genome shotgun (WGS) entry which is preliminary data.</text>
</comment>
<evidence type="ECO:0008006" key="4">
    <source>
        <dbReference type="Google" id="ProtNLM"/>
    </source>
</evidence>
<dbReference type="InterPro" id="IPR046283">
    <property type="entry name" value="DUF6320"/>
</dbReference>
<name>A0A6N8U2K7_9STAP</name>
<proteinExistence type="predicted"/>
<dbReference type="Proteomes" id="UP000436284">
    <property type="component" value="Unassembled WGS sequence"/>
</dbReference>
<keyword evidence="1" id="KW-0812">Transmembrane</keyword>
<keyword evidence="1" id="KW-1133">Transmembrane helix</keyword>
<dbReference type="EMBL" id="WUUK01000001">
    <property type="protein sequence ID" value="MXQ50605.1"/>
    <property type="molecule type" value="Genomic_DNA"/>
</dbReference>
<feature type="transmembrane region" description="Helical" evidence="1">
    <location>
        <begin position="51"/>
        <end position="70"/>
    </location>
</feature>
<feature type="transmembrane region" description="Helical" evidence="1">
    <location>
        <begin position="191"/>
        <end position="210"/>
    </location>
</feature>
<evidence type="ECO:0000313" key="2">
    <source>
        <dbReference type="EMBL" id="MXQ50605.1"/>
    </source>
</evidence>
<feature type="transmembrane region" description="Helical" evidence="1">
    <location>
        <begin position="76"/>
        <end position="93"/>
    </location>
</feature>
<keyword evidence="1" id="KW-0472">Membrane</keyword>
<organism evidence="2 3">
    <name type="scientific">Salinicoccus hispanicus</name>
    <dbReference type="NCBI Taxonomy" id="157225"/>
    <lineage>
        <taxon>Bacteria</taxon>
        <taxon>Bacillati</taxon>
        <taxon>Bacillota</taxon>
        <taxon>Bacilli</taxon>
        <taxon>Bacillales</taxon>
        <taxon>Staphylococcaceae</taxon>
        <taxon>Salinicoccus</taxon>
    </lineage>
</organism>
<evidence type="ECO:0000313" key="3">
    <source>
        <dbReference type="Proteomes" id="UP000436284"/>
    </source>
</evidence>
<dbReference type="AlphaFoldDB" id="A0A6N8U2K7"/>
<accession>A0A6N8U2K7</accession>
<feature type="transmembrane region" description="Helical" evidence="1">
    <location>
        <begin position="105"/>
        <end position="126"/>
    </location>
</feature>
<reference evidence="2 3" key="1">
    <citation type="submission" date="2019-12" db="EMBL/GenBank/DDBJ databases">
        <title>Salinicoccus cyprini sp. nov., isolated from gastro-intestinal tract of mirror carp, Cyprinus carpio var. specularis, collected from Gobind Sagar Reservoir, Himachal Pradesh, India.</title>
        <authorList>
            <person name="Talwar C."/>
            <person name="Singh A.K."/>
            <person name="Lal R."/>
            <person name="Negi R.K."/>
        </authorList>
    </citation>
    <scope>NUCLEOTIDE SEQUENCE [LARGE SCALE GENOMIC DNA]</scope>
    <source>
        <strain evidence="2 3">J-82</strain>
    </source>
</reference>
<protein>
    <recommendedName>
        <fullName evidence="4">Zinc ribbon domain-containing protein</fullName>
    </recommendedName>
</protein>
<sequence>MNHCEQCSVKSKHNTCPLCSRRLSSTYIAVENRPYPKYDRQSLGKRKASKIAVFAGLAIILACIFVNLIVMPHFLWVFYVIGFVAYAVISLNHTVLSKSHLGSKIVGQVASLTLLLLLIDSQSGFLNWSINYAVPFLIVAGLVMVTLSLLTKRLKWKGYVSSILMITLSFLPAALYFSGYATVIWPSAVASLYAFMLVVFFGVFAHHAVWSQLSRRLHI</sequence>
<feature type="transmembrane region" description="Helical" evidence="1">
    <location>
        <begin position="163"/>
        <end position="185"/>
    </location>
</feature>
<keyword evidence="3" id="KW-1185">Reference proteome</keyword>
<feature type="transmembrane region" description="Helical" evidence="1">
    <location>
        <begin position="132"/>
        <end position="151"/>
    </location>
</feature>